<proteinExistence type="predicted"/>
<gene>
    <name evidence="1" type="ORF">CUNI_LOCUS1819</name>
</gene>
<dbReference type="PANTHER" id="PTHR31389:SF4">
    <property type="entry name" value="LD39211P"/>
    <property type="match status" value="1"/>
</dbReference>
<comment type="caution">
    <text evidence="1">The sequence shown here is derived from an EMBL/GenBank/DDBJ whole genome shotgun (WGS) entry which is preliminary data.</text>
</comment>
<name>A0A8S3YLN9_9EUPU</name>
<dbReference type="Proteomes" id="UP000678393">
    <property type="component" value="Unassembled WGS sequence"/>
</dbReference>
<organism evidence="1 2">
    <name type="scientific">Candidula unifasciata</name>
    <dbReference type="NCBI Taxonomy" id="100452"/>
    <lineage>
        <taxon>Eukaryota</taxon>
        <taxon>Metazoa</taxon>
        <taxon>Spiralia</taxon>
        <taxon>Lophotrochozoa</taxon>
        <taxon>Mollusca</taxon>
        <taxon>Gastropoda</taxon>
        <taxon>Heterobranchia</taxon>
        <taxon>Euthyneura</taxon>
        <taxon>Panpulmonata</taxon>
        <taxon>Eupulmonata</taxon>
        <taxon>Stylommatophora</taxon>
        <taxon>Helicina</taxon>
        <taxon>Helicoidea</taxon>
        <taxon>Geomitridae</taxon>
        <taxon>Candidula</taxon>
    </lineage>
</organism>
<dbReference type="InterPro" id="IPR012444">
    <property type="entry name" value="DUF1647"/>
</dbReference>
<accession>A0A8S3YLN9</accession>
<dbReference type="AlphaFoldDB" id="A0A8S3YLN9"/>
<dbReference type="PANTHER" id="PTHR31389">
    <property type="entry name" value="LD39211P"/>
    <property type="match status" value="1"/>
</dbReference>
<evidence type="ECO:0000313" key="2">
    <source>
        <dbReference type="Proteomes" id="UP000678393"/>
    </source>
</evidence>
<keyword evidence="2" id="KW-1185">Reference proteome</keyword>
<feature type="non-terminal residue" evidence="1">
    <location>
        <position position="325"/>
    </location>
</feature>
<evidence type="ECO:0000313" key="1">
    <source>
        <dbReference type="EMBL" id="CAG5116261.1"/>
    </source>
</evidence>
<protein>
    <submittedName>
        <fullName evidence="1">Uncharacterized protein</fullName>
    </submittedName>
</protein>
<dbReference type="Pfam" id="PF07801">
    <property type="entry name" value="DUF1647"/>
    <property type="match status" value="1"/>
</dbReference>
<sequence>ERVKTVNAATDSQSMPEYDMVTNGTTLITSWKSATLLIQEITELVKAQLELNKKAKPFSVKPQCVLNSTSKSVCVHPNCTQLSNNITERVQSLISDKTVLTEEQDDLLKSISLQIPKNDVIISSAASSNHYDELQAMLHSLHSVVFPELSKTENFSLVLWDIGLTSDERQKVEKCCRCQVISFPFEKFPQRTRDLFTYMWKPLVIRMTLFRARKYLAYQDASIIYKRFPEPIYKNGMQHGLQLLRTGDDTSTVHRTLSQTFAYLGQKLCSFYPYEEVAGGYGVYKHDPFVLSAVTNVWARCAFEEKCISPMPTKPSLYCHYGVCH</sequence>
<feature type="non-terminal residue" evidence="1">
    <location>
        <position position="1"/>
    </location>
</feature>
<dbReference type="EMBL" id="CAJHNH020000224">
    <property type="protein sequence ID" value="CAG5116261.1"/>
    <property type="molecule type" value="Genomic_DNA"/>
</dbReference>
<dbReference type="OrthoDB" id="5954868at2759"/>
<reference evidence="1" key="1">
    <citation type="submission" date="2021-04" db="EMBL/GenBank/DDBJ databases">
        <authorList>
            <consortium name="Molecular Ecology Group"/>
        </authorList>
    </citation>
    <scope>NUCLEOTIDE SEQUENCE</scope>
</reference>